<reference evidence="12" key="1">
    <citation type="submission" date="2025-08" db="UniProtKB">
        <authorList>
            <consortium name="RefSeq"/>
        </authorList>
    </citation>
    <scope>IDENTIFICATION</scope>
</reference>
<dbReference type="Pfam" id="PF06472">
    <property type="entry name" value="ABC_membrane_2"/>
    <property type="match status" value="1"/>
</dbReference>
<dbReference type="Pfam" id="PF00005">
    <property type="entry name" value="ABC_tran"/>
    <property type="match status" value="1"/>
</dbReference>
<keyword evidence="11" id="KW-1185">Reference proteome</keyword>
<dbReference type="SUPFAM" id="SSF90123">
    <property type="entry name" value="ABC transporter transmembrane region"/>
    <property type="match status" value="1"/>
</dbReference>
<dbReference type="InterPro" id="IPR050835">
    <property type="entry name" value="ABC_transporter_sub-D"/>
</dbReference>
<sequence length="582" mass="66702">MAEKKFRINTECLYRLKLCLIRVFRSPNSWFLFFLLLALCLGQQLVYYQVGLLSSKFMEVLGYIRISTYKFKVLLFETFLLILTVSLFNCATNLVSSYLYLNWRDFLTKDVHKSYLNQETFYRINFEGFVDNIDQRVTQDVDKFCLQLSSISAKLVISPFTIIYYSVKCYEVSGYTGLLAIYGYFIIGSFFNKFIMSSIVNLIFQQEKLEGDFRYKHTELRSFFESIALMKSVDKERKNVNVYFHKLISTQTNIANVRILLDFSTNIFDYLGAVLSYIIISFAILTGKYDSLKPFELSSLIAKNAFISMYLINCFSTLIDLSSNAAEIFGYAHRIGQLIEQLNTYKCTSIPDLSLQPLDNADILYELQGVTFSAPNSSKTLVSNLSIVINKNENILIMGNTGVGKSSLLRAISGLWELTDGRIVSYLRESDVLFLPQKPFLTNGSILDLVIYPQSNIKMSSTSKDIDRVYDALKEVGLLEIVDRLGNIHVESSNRWCDIISPGEVQRLNFARLFYHKPKLAVVDEISGALSIHEEEHLYRYCQQLGITLLSVGHNASLKQFHHKCLTLKGNGEWELSQIEFC</sequence>
<comment type="similarity">
    <text evidence="1">Belongs to the ABC transporter superfamily. ABCD family. Peroxisomal fatty acyl CoA transporter (TC 3.A.1.203) subfamily.</text>
</comment>
<feature type="transmembrane region" description="Helical" evidence="8">
    <location>
        <begin position="79"/>
        <end position="101"/>
    </location>
</feature>
<keyword evidence="4" id="KW-0547">Nucleotide-binding</keyword>
<evidence type="ECO:0000259" key="9">
    <source>
        <dbReference type="PROSITE" id="PS50893"/>
    </source>
</evidence>
<dbReference type="GeneID" id="100208446"/>
<dbReference type="PROSITE" id="PS50929">
    <property type="entry name" value="ABC_TM1F"/>
    <property type="match status" value="1"/>
</dbReference>
<keyword evidence="5" id="KW-0067">ATP-binding</keyword>
<protein>
    <submittedName>
        <fullName evidence="12">Lysosomal cobalamin transporter ABCD4</fullName>
    </submittedName>
</protein>
<evidence type="ECO:0000313" key="12">
    <source>
        <dbReference type="RefSeq" id="XP_065668235.1"/>
    </source>
</evidence>
<evidence type="ECO:0000256" key="6">
    <source>
        <dbReference type="ARBA" id="ARBA00022989"/>
    </source>
</evidence>
<evidence type="ECO:0000256" key="4">
    <source>
        <dbReference type="ARBA" id="ARBA00022741"/>
    </source>
</evidence>
<evidence type="ECO:0000259" key="10">
    <source>
        <dbReference type="PROSITE" id="PS50929"/>
    </source>
</evidence>
<dbReference type="PROSITE" id="PS50893">
    <property type="entry name" value="ABC_TRANSPORTER_2"/>
    <property type="match status" value="1"/>
</dbReference>
<dbReference type="SUPFAM" id="SSF52540">
    <property type="entry name" value="P-loop containing nucleoside triphosphate hydrolases"/>
    <property type="match status" value="1"/>
</dbReference>
<evidence type="ECO:0000256" key="3">
    <source>
        <dbReference type="ARBA" id="ARBA00022692"/>
    </source>
</evidence>
<dbReference type="Gene3D" id="3.40.50.300">
    <property type="entry name" value="P-loop containing nucleotide triphosphate hydrolases"/>
    <property type="match status" value="1"/>
</dbReference>
<evidence type="ECO:0000313" key="11">
    <source>
        <dbReference type="Proteomes" id="UP001652625"/>
    </source>
</evidence>
<dbReference type="SMART" id="SM00382">
    <property type="entry name" value="AAA"/>
    <property type="match status" value="1"/>
</dbReference>
<dbReference type="PANTHER" id="PTHR11384:SF59">
    <property type="entry name" value="LYSOSOMAL COBALAMIN TRANSPORTER ABCD4"/>
    <property type="match status" value="1"/>
</dbReference>
<evidence type="ECO:0000256" key="5">
    <source>
        <dbReference type="ARBA" id="ARBA00022840"/>
    </source>
</evidence>
<proteinExistence type="inferred from homology"/>
<keyword evidence="3 8" id="KW-0812">Transmembrane</keyword>
<feature type="transmembrane region" description="Helical" evidence="8">
    <location>
        <begin position="267"/>
        <end position="285"/>
    </location>
</feature>
<dbReference type="InterPro" id="IPR011527">
    <property type="entry name" value="ABC1_TM_dom"/>
</dbReference>
<dbReference type="InterPro" id="IPR027417">
    <property type="entry name" value="P-loop_NTPase"/>
</dbReference>
<evidence type="ECO:0000256" key="7">
    <source>
        <dbReference type="ARBA" id="ARBA00023136"/>
    </source>
</evidence>
<evidence type="ECO:0000256" key="2">
    <source>
        <dbReference type="ARBA" id="ARBA00022448"/>
    </source>
</evidence>
<dbReference type="CDD" id="cd03223">
    <property type="entry name" value="ABCD_peroxisomal_ALDP"/>
    <property type="match status" value="1"/>
</dbReference>
<dbReference type="InterPro" id="IPR003593">
    <property type="entry name" value="AAA+_ATPase"/>
</dbReference>
<feature type="domain" description="ABC transporter" evidence="9">
    <location>
        <begin position="365"/>
        <end position="579"/>
    </location>
</feature>
<feature type="transmembrane region" description="Helical" evidence="8">
    <location>
        <begin position="179"/>
        <end position="204"/>
    </location>
</feature>
<gene>
    <name evidence="12" type="primary">LOC100208446</name>
</gene>
<dbReference type="InterPro" id="IPR003439">
    <property type="entry name" value="ABC_transporter-like_ATP-bd"/>
</dbReference>
<feature type="domain" description="ABC transmembrane type-1" evidence="10">
    <location>
        <begin position="30"/>
        <end position="323"/>
    </location>
</feature>
<evidence type="ECO:0000256" key="8">
    <source>
        <dbReference type="SAM" id="Phobius"/>
    </source>
</evidence>
<dbReference type="PANTHER" id="PTHR11384">
    <property type="entry name" value="ATP-BINDING CASSETTE, SUB-FAMILY D MEMBER"/>
    <property type="match status" value="1"/>
</dbReference>
<name>A0ABM4D1V9_HYDVU</name>
<keyword evidence="2" id="KW-0813">Transport</keyword>
<dbReference type="InterPro" id="IPR036640">
    <property type="entry name" value="ABC1_TM_sf"/>
</dbReference>
<organism evidence="11 12">
    <name type="scientific">Hydra vulgaris</name>
    <name type="common">Hydra</name>
    <name type="synonym">Hydra attenuata</name>
    <dbReference type="NCBI Taxonomy" id="6087"/>
    <lineage>
        <taxon>Eukaryota</taxon>
        <taxon>Metazoa</taxon>
        <taxon>Cnidaria</taxon>
        <taxon>Hydrozoa</taxon>
        <taxon>Hydroidolina</taxon>
        <taxon>Anthoathecata</taxon>
        <taxon>Aplanulata</taxon>
        <taxon>Hydridae</taxon>
        <taxon>Hydra</taxon>
    </lineage>
</organism>
<dbReference type="RefSeq" id="XP_065668235.1">
    <property type="nucleotide sequence ID" value="XM_065812163.1"/>
</dbReference>
<dbReference type="Gene3D" id="1.20.1560.10">
    <property type="entry name" value="ABC transporter type 1, transmembrane domain"/>
    <property type="match status" value="1"/>
</dbReference>
<evidence type="ECO:0000256" key="1">
    <source>
        <dbReference type="ARBA" id="ARBA00008575"/>
    </source>
</evidence>
<feature type="transmembrane region" description="Helical" evidence="8">
    <location>
        <begin position="144"/>
        <end position="167"/>
    </location>
</feature>
<accession>A0ABM4D1V9</accession>
<keyword evidence="7 8" id="KW-0472">Membrane</keyword>
<dbReference type="Proteomes" id="UP001652625">
    <property type="component" value="Chromosome 12"/>
</dbReference>
<keyword evidence="6 8" id="KW-1133">Transmembrane helix</keyword>
<feature type="transmembrane region" description="Helical" evidence="8">
    <location>
        <begin position="30"/>
        <end position="50"/>
    </location>
</feature>